<gene>
    <name evidence="2" type="ORF">DXB87_10700</name>
</gene>
<keyword evidence="1" id="KW-0812">Transmembrane</keyword>
<accession>A0A3E4Z787</accession>
<protein>
    <submittedName>
        <fullName evidence="2">Uncharacterized protein</fullName>
    </submittedName>
</protein>
<feature type="transmembrane region" description="Helical" evidence="1">
    <location>
        <begin position="112"/>
        <end position="131"/>
    </location>
</feature>
<comment type="caution">
    <text evidence="2">The sequence shown here is derived from an EMBL/GenBank/DDBJ whole genome shotgun (WGS) entry which is preliminary data.</text>
</comment>
<name>A0A3E4Z787_9BACT</name>
<sequence>MNYEEKTSIGTSDNGFGVYSPQTERCAIRISELFGRWSDSILRVAGWCKRVFVRGLRRPNATKPARACDGVHTRSKVKGKKLWYIHVITFASMAVFIPCVVFSGFIPAVAKVILIVPLGLFTAWCMLVSFVRIMQGVTGCKDLDKMENEFKGED</sequence>
<proteinExistence type="predicted"/>
<dbReference type="AlphaFoldDB" id="A0A3E4Z787"/>
<keyword evidence="1" id="KW-1133">Transmembrane helix</keyword>
<feature type="transmembrane region" description="Helical" evidence="1">
    <location>
        <begin position="82"/>
        <end position="106"/>
    </location>
</feature>
<evidence type="ECO:0000256" key="1">
    <source>
        <dbReference type="SAM" id="Phobius"/>
    </source>
</evidence>
<evidence type="ECO:0000313" key="3">
    <source>
        <dbReference type="Proteomes" id="UP000260814"/>
    </source>
</evidence>
<keyword evidence="1" id="KW-0472">Membrane</keyword>
<organism evidence="2 3">
    <name type="scientific">Phocaeicola plebeius</name>
    <dbReference type="NCBI Taxonomy" id="310297"/>
    <lineage>
        <taxon>Bacteria</taxon>
        <taxon>Pseudomonadati</taxon>
        <taxon>Bacteroidota</taxon>
        <taxon>Bacteroidia</taxon>
        <taxon>Bacteroidales</taxon>
        <taxon>Bacteroidaceae</taxon>
        <taxon>Phocaeicola</taxon>
    </lineage>
</organism>
<evidence type="ECO:0000313" key="2">
    <source>
        <dbReference type="EMBL" id="RGM90361.1"/>
    </source>
</evidence>
<dbReference type="Proteomes" id="UP000260814">
    <property type="component" value="Unassembled WGS sequence"/>
</dbReference>
<reference evidence="2 3" key="1">
    <citation type="submission" date="2018-08" db="EMBL/GenBank/DDBJ databases">
        <title>A genome reference for cultivated species of the human gut microbiota.</title>
        <authorList>
            <person name="Zou Y."/>
            <person name="Xue W."/>
            <person name="Luo G."/>
        </authorList>
    </citation>
    <scope>NUCLEOTIDE SEQUENCE [LARGE SCALE GENOMIC DNA]</scope>
    <source>
        <strain evidence="2 3">OM06-2</strain>
    </source>
</reference>
<dbReference type="EMBL" id="QSTW01000013">
    <property type="protein sequence ID" value="RGM90361.1"/>
    <property type="molecule type" value="Genomic_DNA"/>
</dbReference>